<accession>A0ABM3MYG4</accession>
<evidence type="ECO:0000256" key="3">
    <source>
        <dbReference type="ARBA" id="ARBA00022690"/>
    </source>
</evidence>
<evidence type="ECO:0000256" key="4">
    <source>
        <dbReference type="ARBA" id="ARBA00022900"/>
    </source>
</evidence>
<protein>
    <submittedName>
        <fullName evidence="7">Uncharacterized protein LOC113511217</fullName>
    </submittedName>
</protein>
<comment type="subcellular location">
    <subcellularLocation>
        <location evidence="1">Secreted</location>
    </subcellularLocation>
</comment>
<keyword evidence="4" id="KW-0722">Serine protease inhibitor</keyword>
<organism evidence="6 7">
    <name type="scientific">Galleria mellonella</name>
    <name type="common">Greater wax moth</name>
    <dbReference type="NCBI Taxonomy" id="7137"/>
    <lineage>
        <taxon>Eukaryota</taxon>
        <taxon>Metazoa</taxon>
        <taxon>Ecdysozoa</taxon>
        <taxon>Arthropoda</taxon>
        <taxon>Hexapoda</taxon>
        <taxon>Insecta</taxon>
        <taxon>Pterygota</taxon>
        <taxon>Neoptera</taxon>
        <taxon>Endopterygota</taxon>
        <taxon>Lepidoptera</taxon>
        <taxon>Glossata</taxon>
        <taxon>Ditrysia</taxon>
        <taxon>Pyraloidea</taxon>
        <taxon>Pyralidae</taxon>
        <taxon>Galleriinae</taxon>
        <taxon>Galleria</taxon>
    </lineage>
</organism>
<comment type="similarity">
    <text evidence="5">Belongs to the protease inhibitor I19 family.</text>
</comment>
<proteinExistence type="inferred from homology"/>
<evidence type="ECO:0000256" key="1">
    <source>
        <dbReference type="ARBA" id="ARBA00004613"/>
    </source>
</evidence>
<keyword evidence="2" id="KW-0964">Secreted</keyword>
<name>A0ABM3MYG4_GALME</name>
<dbReference type="RefSeq" id="XP_052756250.1">
    <property type="nucleotide sequence ID" value="XM_052900290.1"/>
</dbReference>
<dbReference type="InterPro" id="IPR036201">
    <property type="entry name" value="Pacifastin_dom_sf"/>
</dbReference>
<evidence type="ECO:0000256" key="5">
    <source>
        <dbReference type="ARBA" id="ARBA00029459"/>
    </source>
</evidence>
<dbReference type="Proteomes" id="UP001652740">
    <property type="component" value="Unplaced"/>
</dbReference>
<keyword evidence="3" id="KW-0646">Protease inhibitor</keyword>
<reference evidence="7" key="1">
    <citation type="submission" date="2025-08" db="UniProtKB">
        <authorList>
            <consortium name="RefSeq"/>
        </authorList>
    </citation>
    <scope>IDENTIFICATION</scope>
    <source>
        <tissue evidence="7">Whole larvae</tissue>
    </source>
</reference>
<sequence length="247" mass="28410">MCKDKIQQYTSNPRKSNILSHVYDTYERKNWYSLAPCQFCYCVNENKLLCNRGRYLTKKLELRNYNLSVCGEDLIKEAIELIPDIQNTLRQNKKKDVAGYLEMQQNKFSSIVNTSFTIIDIAKEENNIAIEVNREGNEDENIVLGNINKKDSSSKSDEDIENKEAKIITRKEETKSNTPKTIQGNTDFLKFSLPTVLKNVLKMVLRKSMVTLNNDSKCVPGSTEVLKCNTFFCLKNSKMLCTNKVCE</sequence>
<evidence type="ECO:0000313" key="6">
    <source>
        <dbReference type="Proteomes" id="UP001652740"/>
    </source>
</evidence>
<evidence type="ECO:0000256" key="2">
    <source>
        <dbReference type="ARBA" id="ARBA00022525"/>
    </source>
</evidence>
<gene>
    <name evidence="7" type="primary">LOC113511217</name>
</gene>
<keyword evidence="6" id="KW-1185">Reference proteome</keyword>
<evidence type="ECO:0000313" key="7">
    <source>
        <dbReference type="RefSeq" id="XP_052756250.1"/>
    </source>
</evidence>
<dbReference type="SUPFAM" id="SSF57283">
    <property type="entry name" value="PMP inhibitors"/>
    <property type="match status" value="1"/>
</dbReference>
<dbReference type="GeneID" id="113511217"/>